<evidence type="ECO:0000256" key="1">
    <source>
        <dbReference type="ARBA" id="ARBA00022763"/>
    </source>
</evidence>
<dbReference type="Gene3D" id="1.10.340.30">
    <property type="entry name" value="Hypothetical protein, domain 2"/>
    <property type="match status" value="1"/>
</dbReference>
<comment type="catalytic activity">
    <reaction evidence="7">
        <text>2'-deoxyribonucleotide-(2'-deoxyribose 5'-phosphate)-2'-deoxyribonucleotide-DNA = a 3'-end 2'-deoxyribonucleotide-(2,3-dehydro-2,3-deoxyribose 5'-phosphate)-DNA + a 5'-end 5'-phospho-2'-deoxyribonucleoside-DNA + H(+)</text>
        <dbReference type="Rhea" id="RHEA:66592"/>
        <dbReference type="Rhea" id="RHEA-COMP:13180"/>
        <dbReference type="Rhea" id="RHEA-COMP:16897"/>
        <dbReference type="Rhea" id="RHEA-COMP:17067"/>
        <dbReference type="ChEBI" id="CHEBI:15378"/>
        <dbReference type="ChEBI" id="CHEBI:136412"/>
        <dbReference type="ChEBI" id="CHEBI:157695"/>
        <dbReference type="ChEBI" id="CHEBI:167181"/>
        <dbReference type="EC" id="4.2.99.18"/>
    </reaction>
</comment>
<dbReference type="PIRSF" id="PIRSF005954">
    <property type="entry name" value="Thrmst_ogg"/>
    <property type="match status" value="1"/>
</dbReference>
<dbReference type="GO" id="GO:0140078">
    <property type="term" value="F:class I DNA-(apurinic or apyrimidinic site) endonuclease activity"/>
    <property type="evidence" value="ECO:0007669"/>
    <property type="project" value="UniProtKB-EC"/>
</dbReference>
<keyword evidence="3 7" id="KW-0234">DNA repair</keyword>
<dbReference type="AlphaFoldDB" id="A0A1F7SJL2"/>
<dbReference type="Pfam" id="PF22175">
    <property type="entry name" value="Ogg-HhH"/>
    <property type="match status" value="1"/>
</dbReference>
<dbReference type="SUPFAM" id="SSF48150">
    <property type="entry name" value="DNA-glycosylase"/>
    <property type="match status" value="1"/>
</dbReference>
<comment type="function">
    <text evidence="7">Catalyzes the excision of an oxidatively damaged form of guanine (7,8-dihydro-8-oxoguanine = 8-oxoG) from DNA. Also cleaves the DNA backbone at apurinic/apyrimidinic sites (AP sites).</text>
</comment>
<keyword evidence="5 7" id="KW-0511">Multifunctional enzyme</keyword>
<accession>A0A1F7SJL2</accession>
<evidence type="ECO:0000256" key="4">
    <source>
        <dbReference type="ARBA" id="ARBA00023239"/>
    </source>
</evidence>
<evidence type="ECO:0000256" key="2">
    <source>
        <dbReference type="ARBA" id="ARBA00022801"/>
    </source>
</evidence>
<comment type="similarity">
    <text evidence="7">Belongs to the type-2 OGG1 family.</text>
</comment>
<dbReference type="InterPro" id="IPR003265">
    <property type="entry name" value="HhH-GPD_domain"/>
</dbReference>
<dbReference type="Gene3D" id="1.10.1670.10">
    <property type="entry name" value="Helix-hairpin-Helix base-excision DNA repair enzymes (C-terminal)"/>
    <property type="match status" value="1"/>
</dbReference>
<dbReference type="EC" id="4.2.99.18" evidence="7"/>
<evidence type="ECO:0000313" key="9">
    <source>
        <dbReference type="EMBL" id="OGL53387.1"/>
    </source>
</evidence>
<gene>
    <name evidence="7" type="primary">ogg</name>
    <name evidence="9" type="ORF">A3G31_07750</name>
</gene>
<dbReference type="EC" id="3.2.2.-" evidence="7"/>
<evidence type="ECO:0000256" key="6">
    <source>
        <dbReference type="ARBA" id="ARBA00023295"/>
    </source>
</evidence>
<evidence type="ECO:0000256" key="3">
    <source>
        <dbReference type="ARBA" id="ARBA00023204"/>
    </source>
</evidence>
<dbReference type="GO" id="GO:0016799">
    <property type="term" value="F:hydrolase activity, hydrolyzing N-glycosyl compounds"/>
    <property type="evidence" value="ECO:0007669"/>
    <property type="project" value="UniProtKB-UniRule"/>
</dbReference>
<feature type="active site" evidence="7">
    <location>
        <position position="134"/>
    </location>
</feature>
<dbReference type="EMBL" id="MGDI01000025">
    <property type="protein sequence ID" value="OGL53387.1"/>
    <property type="molecule type" value="Genomic_DNA"/>
</dbReference>
<keyword evidence="1 7" id="KW-0227">DNA damage</keyword>
<keyword evidence="6 7" id="KW-0326">Glycosidase</keyword>
<protein>
    <recommendedName>
        <fullName evidence="7">8-oxoguanine DNA glycosylase/AP lyase</fullName>
    </recommendedName>
    <domain>
        <recommendedName>
            <fullName evidence="7">8-oxoguanine DNA glycosylase</fullName>
            <shortName evidence="7">8-oxoG DNA glycosylase</shortName>
            <ecNumber evidence="7">3.2.2.-</ecNumber>
        </recommendedName>
    </domain>
    <domain>
        <recommendedName>
            <fullName evidence="7">DNA-(apurinic or apyrimidinic site) lyase</fullName>
            <shortName evidence="7">AP lyase</shortName>
            <ecNumber evidence="7">4.2.99.18</ecNumber>
        </recommendedName>
    </domain>
</protein>
<dbReference type="Proteomes" id="UP000178082">
    <property type="component" value="Unassembled WGS sequence"/>
</dbReference>
<feature type="domain" description="HhH-GPD" evidence="8">
    <location>
        <begin position="44"/>
        <end position="207"/>
    </location>
</feature>
<comment type="caution">
    <text evidence="9">The sequence shown here is derived from an EMBL/GenBank/DDBJ whole genome shotgun (WGS) entry which is preliminary data.</text>
</comment>
<proteinExistence type="inferred from homology"/>
<organism evidence="9 10">
    <name type="scientific">Candidatus Schekmanbacteria bacterium RIFCSPLOWO2_12_FULL_38_15</name>
    <dbReference type="NCBI Taxonomy" id="1817883"/>
    <lineage>
        <taxon>Bacteria</taxon>
        <taxon>Candidatus Schekmaniibacteriota</taxon>
    </lineage>
</organism>
<dbReference type="InterPro" id="IPR023170">
    <property type="entry name" value="HhH_base_excis_C"/>
</dbReference>
<dbReference type="NCBIfam" id="NF002305">
    <property type="entry name" value="PRK01229.1"/>
    <property type="match status" value="1"/>
</dbReference>
<dbReference type="InterPro" id="IPR011257">
    <property type="entry name" value="DNA_glycosylase"/>
</dbReference>
<name>A0A1F7SJL2_9BACT</name>
<evidence type="ECO:0000313" key="10">
    <source>
        <dbReference type="Proteomes" id="UP000178082"/>
    </source>
</evidence>
<feature type="site" description="Important for guanine/8-oxoguanine distinction" evidence="7">
    <location>
        <position position="212"/>
    </location>
</feature>
<keyword evidence="4 7" id="KW-0456">Lyase</keyword>
<feature type="active site" evidence="7">
    <location>
        <position position="152"/>
    </location>
</feature>
<dbReference type="HAMAP" id="MF_00241">
    <property type="entry name" value="Ogg"/>
    <property type="match status" value="1"/>
</dbReference>
<evidence type="ECO:0000256" key="5">
    <source>
        <dbReference type="ARBA" id="ARBA00023268"/>
    </source>
</evidence>
<dbReference type="GO" id="GO:0006284">
    <property type="term" value="P:base-excision repair"/>
    <property type="evidence" value="ECO:0007669"/>
    <property type="project" value="UniProtKB-UniRule"/>
</dbReference>
<keyword evidence="2 7" id="KW-0378">Hydrolase</keyword>
<sequence>MNYQELLEDYHKKKSEIKGRLKEFRKTFKQPDEIIFQELVFCILTANASAQMGINSVNEIKNVLLEGSVNDLRKGLKGRHRFWKVRAQYIFHTREYLKENFNFRIKEKIYSFKDRNLLRDFFASNKDIKGLGYKEASHFLRNIGFKGYAIIDKHILNCLYEFRQINKPERPKNKKQYIEIENAMRSFSERVKIDMDEMDLLLWSRKTGKILK</sequence>
<reference evidence="9 10" key="1">
    <citation type="journal article" date="2016" name="Nat. Commun.">
        <title>Thousands of microbial genomes shed light on interconnected biogeochemical processes in an aquifer system.</title>
        <authorList>
            <person name="Anantharaman K."/>
            <person name="Brown C.T."/>
            <person name="Hug L.A."/>
            <person name="Sharon I."/>
            <person name="Castelle C.J."/>
            <person name="Probst A.J."/>
            <person name="Thomas B.C."/>
            <person name="Singh A."/>
            <person name="Wilkins M.J."/>
            <person name="Karaoz U."/>
            <person name="Brodie E.L."/>
            <person name="Williams K.H."/>
            <person name="Hubbard S.S."/>
            <person name="Banfield J.F."/>
        </authorList>
    </citation>
    <scope>NUCLEOTIDE SEQUENCE [LARGE SCALE GENOMIC DNA]</scope>
</reference>
<dbReference type="InterPro" id="IPR012092">
    <property type="entry name" value="DNA_glyclase/AP_lyase_Ogg"/>
</dbReference>
<evidence type="ECO:0000256" key="7">
    <source>
        <dbReference type="HAMAP-Rule" id="MF_00241"/>
    </source>
</evidence>
<evidence type="ECO:0000259" key="8">
    <source>
        <dbReference type="SMART" id="SM00478"/>
    </source>
</evidence>
<dbReference type="SMART" id="SM00478">
    <property type="entry name" value="ENDO3c"/>
    <property type="match status" value="1"/>
</dbReference>